<dbReference type="Gene3D" id="3.60.15.10">
    <property type="entry name" value="Ribonuclease Z/Hydroxyacylglutathione hydrolase-like"/>
    <property type="match status" value="1"/>
</dbReference>
<keyword evidence="2" id="KW-1003">Cell membrane</keyword>
<evidence type="ECO:0000256" key="3">
    <source>
        <dbReference type="ARBA" id="ARBA00022692"/>
    </source>
</evidence>
<feature type="transmembrane region" description="Helical" evidence="6">
    <location>
        <begin position="80"/>
        <end position="99"/>
    </location>
</feature>
<keyword evidence="3 6" id="KW-0812">Transmembrane</keyword>
<name>A0A7W8J6M7_9BACT</name>
<dbReference type="SMART" id="SM00849">
    <property type="entry name" value="Lactamase_B"/>
    <property type="match status" value="1"/>
</dbReference>
<dbReference type="InterPro" id="IPR035681">
    <property type="entry name" value="ComA-like_MBL"/>
</dbReference>
<reference evidence="8 9" key="1">
    <citation type="submission" date="2020-08" db="EMBL/GenBank/DDBJ databases">
        <title>Genomic Encyclopedia of Type Strains, Phase IV (KMG-V): Genome sequencing to study the core and pangenomes of soil and plant-associated prokaryotes.</title>
        <authorList>
            <person name="Whitman W."/>
        </authorList>
    </citation>
    <scope>NUCLEOTIDE SEQUENCE [LARGE SCALE GENOMIC DNA]</scope>
    <source>
        <strain evidence="8 9">M8US30</strain>
    </source>
</reference>
<organism evidence="8 9">
    <name type="scientific">Tunturiibacter lichenicola</name>
    <dbReference type="NCBI Taxonomy" id="2051959"/>
    <lineage>
        <taxon>Bacteria</taxon>
        <taxon>Pseudomonadati</taxon>
        <taxon>Acidobacteriota</taxon>
        <taxon>Terriglobia</taxon>
        <taxon>Terriglobales</taxon>
        <taxon>Acidobacteriaceae</taxon>
        <taxon>Tunturiibacter</taxon>
    </lineage>
</organism>
<dbReference type="InterPro" id="IPR004477">
    <property type="entry name" value="ComEC_N"/>
</dbReference>
<dbReference type="InterPro" id="IPR052159">
    <property type="entry name" value="Competence_DNA_uptake"/>
</dbReference>
<evidence type="ECO:0000256" key="5">
    <source>
        <dbReference type="ARBA" id="ARBA00023136"/>
    </source>
</evidence>
<evidence type="ECO:0000256" key="1">
    <source>
        <dbReference type="ARBA" id="ARBA00004651"/>
    </source>
</evidence>
<dbReference type="GO" id="GO:0005886">
    <property type="term" value="C:plasma membrane"/>
    <property type="evidence" value="ECO:0007669"/>
    <property type="project" value="UniProtKB-SubCell"/>
</dbReference>
<feature type="transmembrane region" description="Helical" evidence="6">
    <location>
        <begin position="383"/>
        <end position="402"/>
    </location>
</feature>
<sequence>MRSACRASKTGNTNEPNPDLWPKAVARVSELEFRRAPLLTAVCWFALGEAMARNHAPTVIVLLAISLLCGLTLASLRWSFRIAIVPLATVWIALGLFCAEVQPAPSTQHALKTYADGLSRQVRGRVVRVRELAPLQENSDQDKEAGWWPEKEAEEEAAAVGTLSVDIQVDAVEEVTPDVAWMAPVKGGVRMNIVPDKLGKSASATDLALSASQPLPTLKCGDLVQAPMRMKVAEYYRDPGAWQYSDYLLAQGIGTHASVRTSKVSVLDEATSKLAAKSDRAAQWQCKIFAAQSWASGRVLGYVRSKANRGLPKILRLSADDAGMLNAMLFGDRAGLNKTQRVGFERTGSFHLFVVSGMHVGLLAGLVFWLARRLKMHDWLATSLTIALTFGYALLTGFGAPVQRALFMTTVFLMARLLSRDRNVLNALGAAALAVLVLSPSALFEASFQMTFLAIVAIGGIAIPLGERSFLPYANAAENLWDKWIDTSLPPQVAQFRLMLRMMSVAIAKVLGQWSSELLPALIRCSLWALELSLIGVVAEMVMVLPMAVYFHRATMFAVPTNMLSVPLVAILAPTAVVTFCASLVSPWLALLPGALTALLLHGVRGVIGHVSAVHAADLRVPAPEWWVAALAIIAWAFSCWAVRRSRSWAWAAIVALPLVALIVLWPERSIVSPGMMEVTAIDVGQGDSIFIVSPDGATMLIDAGGPVGAVTEAAEATSRFDVGEEVVSPYLWSRRFRRLDVLALSHAHSDHMGGMPAVLRNFRPRELWVSIDPNSDAYRSLLDETRDLGVTVRHFYAGTQLAWGGTQITMLAPEAGYVNPREPINNDSLVMRMQYGDASVLLEGDAEAPSEREMLSHGRVAPVTLLKIGHHGSRTSTTQEFFNAAAPKDAVVSVGKGNTFGHPRYEVIERIADARTKLYRTDEFGLTTFLLGRDGKIRELVDASNP</sequence>
<keyword evidence="4 6" id="KW-1133">Transmembrane helix</keyword>
<dbReference type="Pfam" id="PF00753">
    <property type="entry name" value="Lactamase_B"/>
    <property type="match status" value="1"/>
</dbReference>
<evidence type="ECO:0000256" key="6">
    <source>
        <dbReference type="SAM" id="Phobius"/>
    </source>
</evidence>
<dbReference type="EMBL" id="JACHDZ010000002">
    <property type="protein sequence ID" value="MBB5343496.1"/>
    <property type="molecule type" value="Genomic_DNA"/>
</dbReference>
<feature type="transmembrane region" description="Helical" evidence="6">
    <location>
        <begin position="423"/>
        <end position="442"/>
    </location>
</feature>
<evidence type="ECO:0000256" key="4">
    <source>
        <dbReference type="ARBA" id="ARBA00022989"/>
    </source>
</evidence>
<feature type="transmembrane region" description="Helical" evidence="6">
    <location>
        <begin position="527"/>
        <end position="551"/>
    </location>
</feature>
<dbReference type="SUPFAM" id="SSF56281">
    <property type="entry name" value="Metallo-hydrolase/oxidoreductase"/>
    <property type="match status" value="1"/>
</dbReference>
<dbReference type="InterPro" id="IPR036866">
    <property type="entry name" value="RibonucZ/Hydroxyglut_hydro"/>
</dbReference>
<dbReference type="InterPro" id="IPR001279">
    <property type="entry name" value="Metallo-B-lactamas"/>
</dbReference>
<comment type="subcellular location">
    <subcellularLocation>
        <location evidence="1">Cell membrane</location>
        <topology evidence="1">Multi-pass membrane protein</topology>
    </subcellularLocation>
</comment>
<feature type="transmembrane region" description="Helical" evidence="6">
    <location>
        <begin position="626"/>
        <end position="644"/>
    </location>
</feature>
<evidence type="ECO:0000256" key="2">
    <source>
        <dbReference type="ARBA" id="ARBA00022475"/>
    </source>
</evidence>
<dbReference type="CDD" id="cd07731">
    <property type="entry name" value="ComA-like_MBL-fold"/>
    <property type="match status" value="1"/>
</dbReference>
<protein>
    <submittedName>
        <fullName evidence="8">Competence protein ComEC</fullName>
    </submittedName>
</protein>
<dbReference type="Proteomes" id="UP000569092">
    <property type="component" value="Unassembled WGS sequence"/>
</dbReference>
<feature type="domain" description="Metallo-beta-lactamase" evidence="7">
    <location>
        <begin position="686"/>
        <end position="897"/>
    </location>
</feature>
<dbReference type="AlphaFoldDB" id="A0A7W8J6M7"/>
<dbReference type="Pfam" id="PF03772">
    <property type="entry name" value="Competence"/>
    <property type="match status" value="1"/>
</dbReference>
<feature type="transmembrane region" description="Helical" evidence="6">
    <location>
        <begin position="350"/>
        <end position="371"/>
    </location>
</feature>
<dbReference type="NCBIfam" id="TIGR00360">
    <property type="entry name" value="ComEC_N-term"/>
    <property type="match status" value="1"/>
</dbReference>
<proteinExistence type="predicted"/>
<comment type="caution">
    <text evidence="8">The sequence shown here is derived from an EMBL/GenBank/DDBJ whole genome shotgun (WGS) entry which is preliminary data.</text>
</comment>
<feature type="transmembrane region" description="Helical" evidence="6">
    <location>
        <begin position="650"/>
        <end position="667"/>
    </location>
</feature>
<gene>
    <name evidence="8" type="ORF">HDF10_001471</name>
</gene>
<evidence type="ECO:0000313" key="9">
    <source>
        <dbReference type="Proteomes" id="UP000569092"/>
    </source>
</evidence>
<accession>A0A7W8J6M7</accession>
<keyword evidence="5 6" id="KW-0472">Membrane</keyword>
<feature type="transmembrane region" description="Helical" evidence="6">
    <location>
        <begin position="56"/>
        <end position="74"/>
    </location>
</feature>
<evidence type="ECO:0000313" key="8">
    <source>
        <dbReference type="EMBL" id="MBB5343496.1"/>
    </source>
</evidence>
<dbReference type="PANTHER" id="PTHR30619:SF1">
    <property type="entry name" value="RECOMBINATION PROTEIN 2"/>
    <property type="match status" value="1"/>
</dbReference>
<feature type="transmembrane region" description="Helical" evidence="6">
    <location>
        <begin position="563"/>
        <end position="585"/>
    </location>
</feature>
<dbReference type="PANTHER" id="PTHR30619">
    <property type="entry name" value="DNA INTERNALIZATION/COMPETENCE PROTEIN COMEC/REC2"/>
    <property type="match status" value="1"/>
</dbReference>
<evidence type="ECO:0000259" key="7">
    <source>
        <dbReference type="SMART" id="SM00849"/>
    </source>
</evidence>